<evidence type="ECO:0000313" key="3">
    <source>
        <dbReference type="EMBL" id="KZZ98825.1"/>
    </source>
</evidence>
<keyword evidence="4" id="KW-1185">Reference proteome</keyword>
<keyword evidence="2" id="KW-1133">Transmembrane helix</keyword>
<comment type="caution">
    <text evidence="3">The sequence shown here is derived from an EMBL/GenBank/DDBJ whole genome shotgun (WGS) entry which is preliminary data.</text>
</comment>
<dbReference type="EMBL" id="AZGY01000004">
    <property type="protein sequence ID" value="KZZ98825.1"/>
    <property type="molecule type" value="Genomic_DNA"/>
</dbReference>
<reference evidence="3 4" key="1">
    <citation type="journal article" date="2016" name="Genome Biol. Evol.">
        <title>Divergent and convergent evolution of fungal pathogenicity.</title>
        <authorList>
            <person name="Shang Y."/>
            <person name="Xiao G."/>
            <person name="Zheng P."/>
            <person name="Cen K."/>
            <person name="Zhan S."/>
            <person name="Wang C."/>
        </authorList>
    </citation>
    <scope>NUCLEOTIDE SEQUENCE [LARGE SCALE GENOMIC DNA]</scope>
    <source>
        <strain evidence="3 4">RCEF 2490</strain>
    </source>
</reference>
<evidence type="ECO:0000256" key="2">
    <source>
        <dbReference type="SAM" id="Phobius"/>
    </source>
</evidence>
<sequence>MASLSQCVLAANNNHNDNDNITRAPLLARQAAATPTPGGTGPKSGNDCFTSTLSPTTACVLETANGRVQTQTCTPATVTSRDCLPGWMCSLNNQNQDVCMKAQNGLDTGGIIIAIVFGSFIVLGVGYLTFACCREKRQHKRMAAKAEAVALARAQTKKHKAQEQRAPLMSQQSSQQGGGGGGGYGGAGNPFQES</sequence>
<protein>
    <submittedName>
        <fullName evidence="3">Uncharacterized protein</fullName>
    </submittedName>
</protein>
<organism evidence="3 4">
    <name type="scientific">Moelleriella libera RCEF 2490</name>
    <dbReference type="NCBI Taxonomy" id="1081109"/>
    <lineage>
        <taxon>Eukaryota</taxon>
        <taxon>Fungi</taxon>
        <taxon>Dikarya</taxon>
        <taxon>Ascomycota</taxon>
        <taxon>Pezizomycotina</taxon>
        <taxon>Sordariomycetes</taxon>
        <taxon>Hypocreomycetidae</taxon>
        <taxon>Hypocreales</taxon>
        <taxon>Clavicipitaceae</taxon>
        <taxon>Moelleriella</taxon>
    </lineage>
</organism>
<keyword evidence="2" id="KW-0812">Transmembrane</keyword>
<keyword evidence="2" id="KW-0472">Membrane</keyword>
<evidence type="ECO:0000313" key="4">
    <source>
        <dbReference type="Proteomes" id="UP000078544"/>
    </source>
</evidence>
<feature type="region of interest" description="Disordered" evidence="1">
    <location>
        <begin position="155"/>
        <end position="194"/>
    </location>
</feature>
<feature type="transmembrane region" description="Helical" evidence="2">
    <location>
        <begin position="110"/>
        <end position="133"/>
    </location>
</feature>
<dbReference type="AlphaFoldDB" id="A0A168EI79"/>
<dbReference type="Proteomes" id="UP000078544">
    <property type="component" value="Unassembled WGS sequence"/>
</dbReference>
<feature type="compositionally biased region" description="Gly residues" evidence="1">
    <location>
        <begin position="176"/>
        <end position="188"/>
    </location>
</feature>
<evidence type="ECO:0000256" key="1">
    <source>
        <dbReference type="SAM" id="MobiDB-lite"/>
    </source>
</evidence>
<proteinExistence type="predicted"/>
<dbReference type="OrthoDB" id="3630276at2759"/>
<accession>A0A168EI79</accession>
<name>A0A168EI79_9HYPO</name>
<gene>
    <name evidence="3" type="ORF">AAL_02376</name>
</gene>